<reference evidence="3" key="2">
    <citation type="submission" date="2016-02" db="EMBL/GenBank/DDBJ databases">
        <title>Draft genome sequence of five rapidly growing Mycobacterium species.</title>
        <authorList>
            <person name="Katahira K."/>
            <person name="Gotou Y."/>
            <person name="Iida K."/>
            <person name="Ogura Y."/>
            <person name="Hayashi T."/>
        </authorList>
    </citation>
    <scope>NUCLEOTIDE SEQUENCE [LARGE SCALE GENOMIC DNA]</scope>
    <source>
        <strain evidence="3">JCM6362</strain>
    </source>
</reference>
<dbReference type="Proteomes" id="UP000069654">
    <property type="component" value="Unassembled WGS sequence"/>
</dbReference>
<dbReference type="InterPro" id="IPR006311">
    <property type="entry name" value="TAT_signal"/>
</dbReference>
<dbReference type="EMBL" id="BCTB01000050">
    <property type="protein sequence ID" value="GAT17084.1"/>
    <property type="molecule type" value="Genomic_DNA"/>
</dbReference>
<comment type="caution">
    <text evidence="2">The sequence shown here is derived from an EMBL/GenBank/DDBJ whole genome shotgun (WGS) entry which is preliminary data.</text>
</comment>
<keyword evidence="1" id="KW-0732">Signal</keyword>
<evidence type="ECO:0008006" key="4">
    <source>
        <dbReference type="Google" id="ProtNLM"/>
    </source>
</evidence>
<reference evidence="2 3" key="1">
    <citation type="journal article" date="2016" name="Genome Announc.">
        <title>Draft Genome Sequences of Five Rapidly Growing Mycobacterium Species, M. thermoresistibile, M. fortuitum subsp. acetamidolyticum, M. canariasense, M. brisbanense, and M. novocastrense.</title>
        <authorList>
            <person name="Katahira K."/>
            <person name="Ogura Y."/>
            <person name="Gotoh Y."/>
            <person name="Hayashi T."/>
        </authorList>
    </citation>
    <scope>NUCLEOTIDE SEQUENCE [LARGE SCALE GENOMIC DNA]</scope>
    <source>
        <strain evidence="2 3">JCM6362</strain>
    </source>
</reference>
<dbReference type="OrthoDB" id="4714749at2"/>
<evidence type="ECO:0000313" key="3">
    <source>
        <dbReference type="Proteomes" id="UP000069654"/>
    </source>
</evidence>
<name>A0A100XI93_MYCTH</name>
<gene>
    <name evidence="2" type="ORF">RMCT_4053</name>
</gene>
<proteinExistence type="predicted"/>
<feature type="chain" id="PRO_5007091026" description="Secreted protein" evidence="1">
    <location>
        <begin position="29"/>
        <end position="167"/>
    </location>
</feature>
<evidence type="ECO:0000256" key="1">
    <source>
        <dbReference type="SAM" id="SignalP"/>
    </source>
</evidence>
<dbReference type="PROSITE" id="PS51318">
    <property type="entry name" value="TAT"/>
    <property type="match status" value="1"/>
</dbReference>
<protein>
    <recommendedName>
        <fullName evidence="4">Secreted protein</fullName>
    </recommendedName>
</protein>
<organism evidence="2 3">
    <name type="scientific">Mycolicibacterium thermoresistibile</name>
    <name type="common">Mycobacterium thermoresistibile</name>
    <dbReference type="NCBI Taxonomy" id="1797"/>
    <lineage>
        <taxon>Bacteria</taxon>
        <taxon>Bacillati</taxon>
        <taxon>Actinomycetota</taxon>
        <taxon>Actinomycetes</taxon>
        <taxon>Mycobacteriales</taxon>
        <taxon>Mycobacteriaceae</taxon>
        <taxon>Mycolicibacterium</taxon>
    </lineage>
</organism>
<accession>A0A100XI93</accession>
<dbReference type="AlphaFoldDB" id="A0A100XI93"/>
<sequence>MVRHRRRVLTAAAVVVGLSTVPGVAAHAAPRTPQPDADCSLNLVDALTRLPDDETTLVCVDQGGGSYRWVTYDSPYPMSDRWFSYGPELRLRGQGLRNPEMMSGRWTGYPQDPDGRCGAEQIEVLRAGEVGPAQTVTGRPGEPTEITVSPTMYSIELTGHCLWQQAG</sequence>
<evidence type="ECO:0000313" key="2">
    <source>
        <dbReference type="EMBL" id="GAT17084.1"/>
    </source>
</evidence>
<feature type="signal peptide" evidence="1">
    <location>
        <begin position="1"/>
        <end position="28"/>
    </location>
</feature>